<dbReference type="InterPro" id="IPR013087">
    <property type="entry name" value="Znf_C2H2_type"/>
</dbReference>
<evidence type="ECO:0000256" key="1">
    <source>
        <dbReference type="ARBA" id="ARBA00022723"/>
    </source>
</evidence>
<dbReference type="Proteomes" id="UP000827092">
    <property type="component" value="Unassembled WGS sequence"/>
</dbReference>
<keyword evidence="7" id="KW-1185">Reference proteome</keyword>
<dbReference type="InterPro" id="IPR036236">
    <property type="entry name" value="Znf_C2H2_sf"/>
</dbReference>
<dbReference type="EMBL" id="JAFNEN010000026">
    <property type="protein sequence ID" value="KAG8199620.1"/>
    <property type="molecule type" value="Genomic_DNA"/>
</dbReference>
<dbReference type="PANTHER" id="PTHR23235:SF120">
    <property type="entry name" value="KRUPPEL-LIKE FACTOR 15"/>
    <property type="match status" value="1"/>
</dbReference>
<dbReference type="GO" id="GO:0000978">
    <property type="term" value="F:RNA polymerase II cis-regulatory region sequence-specific DNA binding"/>
    <property type="evidence" value="ECO:0007669"/>
    <property type="project" value="TreeGrafter"/>
</dbReference>
<dbReference type="SMART" id="SM00355">
    <property type="entry name" value="ZnF_C2H2"/>
    <property type="match status" value="2"/>
</dbReference>
<dbReference type="GO" id="GO:0000981">
    <property type="term" value="F:DNA-binding transcription factor activity, RNA polymerase II-specific"/>
    <property type="evidence" value="ECO:0007669"/>
    <property type="project" value="TreeGrafter"/>
</dbReference>
<dbReference type="SUPFAM" id="SSF57667">
    <property type="entry name" value="beta-beta-alpha zinc fingers"/>
    <property type="match status" value="1"/>
</dbReference>
<dbReference type="Pfam" id="PF00096">
    <property type="entry name" value="zf-C2H2"/>
    <property type="match status" value="2"/>
</dbReference>
<dbReference type="FunFam" id="3.30.160.60:FF:001527">
    <property type="entry name" value="Zinc finger protein"/>
    <property type="match status" value="1"/>
</dbReference>
<dbReference type="PANTHER" id="PTHR23235">
    <property type="entry name" value="KRUEPPEL-LIKE TRANSCRIPTION FACTOR"/>
    <property type="match status" value="1"/>
</dbReference>
<comment type="caution">
    <text evidence="6">The sequence shown here is derived from an EMBL/GenBank/DDBJ whole genome shotgun (WGS) entry which is preliminary data.</text>
</comment>
<feature type="domain" description="C2H2-type" evidence="5">
    <location>
        <begin position="37"/>
        <end position="64"/>
    </location>
</feature>
<keyword evidence="2 4" id="KW-0863">Zinc-finger</keyword>
<protein>
    <recommendedName>
        <fullName evidence="5">C2H2-type domain-containing protein</fullName>
    </recommendedName>
</protein>
<feature type="domain" description="C2H2-type" evidence="5">
    <location>
        <begin position="65"/>
        <end position="95"/>
    </location>
</feature>
<name>A0AAV6VSI1_9ARAC</name>
<evidence type="ECO:0000313" key="6">
    <source>
        <dbReference type="EMBL" id="KAG8199620.1"/>
    </source>
</evidence>
<evidence type="ECO:0000256" key="4">
    <source>
        <dbReference type="PROSITE-ProRule" id="PRU00042"/>
    </source>
</evidence>
<dbReference type="Gene3D" id="3.30.160.60">
    <property type="entry name" value="Classic Zinc Finger"/>
    <property type="match status" value="2"/>
</dbReference>
<dbReference type="GO" id="GO:0008270">
    <property type="term" value="F:zinc ion binding"/>
    <property type="evidence" value="ECO:0007669"/>
    <property type="project" value="UniProtKB-KW"/>
</dbReference>
<gene>
    <name evidence="6" type="ORF">JTE90_009455</name>
</gene>
<dbReference type="PROSITE" id="PS50157">
    <property type="entry name" value="ZINC_FINGER_C2H2_2"/>
    <property type="match status" value="2"/>
</dbReference>
<keyword evidence="1" id="KW-0479">Metal-binding</keyword>
<evidence type="ECO:0000259" key="5">
    <source>
        <dbReference type="PROSITE" id="PS50157"/>
    </source>
</evidence>
<organism evidence="6 7">
    <name type="scientific">Oedothorax gibbosus</name>
    <dbReference type="NCBI Taxonomy" id="931172"/>
    <lineage>
        <taxon>Eukaryota</taxon>
        <taxon>Metazoa</taxon>
        <taxon>Ecdysozoa</taxon>
        <taxon>Arthropoda</taxon>
        <taxon>Chelicerata</taxon>
        <taxon>Arachnida</taxon>
        <taxon>Araneae</taxon>
        <taxon>Araneomorphae</taxon>
        <taxon>Entelegynae</taxon>
        <taxon>Araneoidea</taxon>
        <taxon>Linyphiidae</taxon>
        <taxon>Erigoninae</taxon>
        <taxon>Oedothorax</taxon>
    </lineage>
</organism>
<sequence length="96" mass="11362">MTITMFCFYKSVSEAEYLMATMKPTAQEGSIHRLKLHSCSYCSYSTYYKGNWRKHLRTHTQEKPFKCEMCGRDFSRKDHLQRHMVSHMKSTGEKPA</sequence>
<evidence type="ECO:0000313" key="7">
    <source>
        <dbReference type="Proteomes" id="UP000827092"/>
    </source>
</evidence>
<evidence type="ECO:0000256" key="2">
    <source>
        <dbReference type="ARBA" id="ARBA00022771"/>
    </source>
</evidence>
<keyword evidence="3" id="KW-0862">Zinc</keyword>
<reference evidence="6 7" key="1">
    <citation type="journal article" date="2022" name="Nat. Ecol. Evol.">
        <title>A masculinizing supergene underlies an exaggerated male reproductive morph in a spider.</title>
        <authorList>
            <person name="Hendrickx F."/>
            <person name="De Corte Z."/>
            <person name="Sonet G."/>
            <person name="Van Belleghem S.M."/>
            <person name="Kostlbacher S."/>
            <person name="Vangestel C."/>
        </authorList>
    </citation>
    <scope>NUCLEOTIDE SEQUENCE [LARGE SCALE GENOMIC DNA]</scope>
    <source>
        <strain evidence="6">W744_W776</strain>
    </source>
</reference>
<evidence type="ECO:0000256" key="3">
    <source>
        <dbReference type="ARBA" id="ARBA00022833"/>
    </source>
</evidence>
<dbReference type="AlphaFoldDB" id="A0AAV6VSI1"/>
<dbReference type="PROSITE" id="PS00028">
    <property type="entry name" value="ZINC_FINGER_C2H2_1"/>
    <property type="match status" value="1"/>
</dbReference>
<proteinExistence type="predicted"/>
<accession>A0AAV6VSI1</accession>